<keyword evidence="3" id="KW-0378">Hydrolase</keyword>
<evidence type="ECO:0000313" key="4">
    <source>
        <dbReference type="Proteomes" id="UP001153555"/>
    </source>
</evidence>
<dbReference type="CDD" id="cd00303">
    <property type="entry name" value="retropepsin_like"/>
    <property type="match status" value="1"/>
</dbReference>
<accession>A0A9N7MZ95</accession>
<feature type="compositionally biased region" description="Low complexity" evidence="1">
    <location>
        <begin position="69"/>
        <end position="98"/>
    </location>
</feature>
<protein>
    <submittedName>
        <fullName evidence="3">Eukaryotic aspartyl protease family protein</fullName>
    </submittedName>
</protein>
<name>A0A9N7MZ95_STRHE</name>
<dbReference type="GO" id="GO:0006508">
    <property type="term" value="P:proteolysis"/>
    <property type="evidence" value="ECO:0007669"/>
    <property type="project" value="UniProtKB-KW"/>
</dbReference>
<gene>
    <name evidence="3" type="ORF">SHERM_17830</name>
</gene>
<comment type="caution">
    <text evidence="3">The sequence shown here is derived from an EMBL/GenBank/DDBJ whole genome shotgun (WGS) entry which is preliminary data.</text>
</comment>
<evidence type="ECO:0000313" key="3">
    <source>
        <dbReference type="EMBL" id="CAA0819357.1"/>
    </source>
</evidence>
<reference evidence="3" key="1">
    <citation type="submission" date="2019-12" db="EMBL/GenBank/DDBJ databases">
        <authorList>
            <person name="Scholes J."/>
        </authorList>
    </citation>
    <scope>NUCLEOTIDE SEQUENCE</scope>
</reference>
<sequence>NSTSNTSSLTIHASTPYCAYASSSWPASTATNISSLTASTSDPPATTSMCYACCSRAHVLHPSPTTKIAPMTSAPSTPSASTKTSPLTSSIASSTSSSEKFERNSQASNMHERPRVDKPKIMLSTFTGNDSEAWLNRAMQYFELNETPARHWVRYAAYYLDGEANVWWQWLTSIYGTRNQPIMWNDFERELLTRFGASSYLNYDEALSRIRQTGTLRDYQKEFERLACRVRGWPESALVGAFIGGLRYDLAAEVRLEQPDTMQKAMEVARRRDEHLAATRRGRADLRAPETRRVPISSNTFNTWVKPTRNIRPPIPEIKRLTVEEMARRREKGLCFNCEERFTPGHKCKQNFLIELIDSGDEEPEFVEEREEEEVEELDDEAEISVHAMAGTKGPRMMRLPAWVKDQRVTVLVDNGSSHNCINATLSHKLKLPTSMVEPFEVRVANGERLRCSKVYRGVPIKLQGVTVKADLFALPLVGPDVVLGVQWLEGLGDVMTNYRKGVMKFEAGDQLVTLKASEGETKEVGLKSIEKVWR</sequence>
<dbReference type="OrthoDB" id="1934862at2759"/>
<organism evidence="3 4">
    <name type="scientific">Striga hermonthica</name>
    <name type="common">Purple witchweed</name>
    <name type="synonym">Buchnera hermonthica</name>
    <dbReference type="NCBI Taxonomy" id="68872"/>
    <lineage>
        <taxon>Eukaryota</taxon>
        <taxon>Viridiplantae</taxon>
        <taxon>Streptophyta</taxon>
        <taxon>Embryophyta</taxon>
        <taxon>Tracheophyta</taxon>
        <taxon>Spermatophyta</taxon>
        <taxon>Magnoliopsida</taxon>
        <taxon>eudicotyledons</taxon>
        <taxon>Gunneridae</taxon>
        <taxon>Pentapetalae</taxon>
        <taxon>asterids</taxon>
        <taxon>lamiids</taxon>
        <taxon>Lamiales</taxon>
        <taxon>Orobanchaceae</taxon>
        <taxon>Buchnereae</taxon>
        <taxon>Striga</taxon>
    </lineage>
</organism>
<dbReference type="Gene3D" id="2.40.70.10">
    <property type="entry name" value="Acid Proteases"/>
    <property type="match status" value="1"/>
</dbReference>
<dbReference type="EMBL" id="CACSLK010018944">
    <property type="protein sequence ID" value="CAA0819357.1"/>
    <property type="molecule type" value="Genomic_DNA"/>
</dbReference>
<dbReference type="InterPro" id="IPR032567">
    <property type="entry name" value="RTL1-rel"/>
</dbReference>
<feature type="non-terminal residue" evidence="3">
    <location>
        <position position="1"/>
    </location>
</feature>
<dbReference type="SUPFAM" id="SSF50630">
    <property type="entry name" value="Acid proteases"/>
    <property type="match status" value="1"/>
</dbReference>
<feature type="non-terminal residue" evidence="3">
    <location>
        <position position="535"/>
    </location>
</feature>
<evidence type="ECO:0000259" key="2">
    <source>
        <dbReference type="Pfam" id="PF03732"/>
    </source>
</evidence>
<feature type="region of interest" description="Disordered" evidence="1">
    <location>
        <begin position="64"/>
        <end position="114"/>
    </location>
</feature>
<dbReference type="GO" id="GO:0008233">
    <property type="term" value="F:peptidase activity"/>
    <property type="evidence" value="ECO:0007669"/>
    <property type="project" value="UniProtKB-KW"/>
</dbReference>
<dbReference type="Pfam" id="PF03732">
    <property type="entry name" value="Retrotrans_gag"/>
    <property type="match status" value="1"/>
</dbReference>
<dbReference type="PANTHER" id="PTHR15503:SF22">
    <property type="entry name" value="TRANSPOSON TY3-I GAG POLYPROTEIN"/>
    <property type="match status" value="1"/>
</dbReference>
<proteinExistence type="predicted"/>
<evidence type="ECO:0000256" key="1">
    <source>
        <dbReference type="SAM" id="MobiDB-lite"/>
    </source>
</evidence>
<dbReference type="AlphaFoldDB" id="A0A9N7MZ95"/>
<dbReference type="Proteomes" id="UP001153555">
    <property type="component" value="Unassembled WGS sequence"/>
</dbReference>
<dbReference type="PANTHER" id="PTHR15503">
    <property type="entry name" value="LDOC1 RELATED"/>
    <property type="match status" value="1"/>
</dbReference>
<dbReference type="InterPro" id="IPR021109">
    <property type="entry name" value="Peptidase_aspartic_dom_sf"/>
</dbReference>
<dbReference type="Pfam" id="PF08284">
    <property type="entry name" value="RVP_2"/>
    <property type="match status" value="1"/>
</dbReference>
<keyword evidence="4" id="KW-1185">Reference proteome</keyword>
<dbReference type="InterPro" id="IPR005162">
    <property type="entry name" value="Retrotrans_gag_dom"/>
</dbReference>
<keyword evidence="3" id="KW-0645">Protease</keyword>
<feature type="domain" description="Retrotransposon gag" evidence="2">
    <location>
        <begin position="155"/>
        <end position="247"/>
    </location>
</feature>